<comment type="caution">
    <text evidence="1">The sequence shown here is derived from an EMBL/GenBank/DDBJ whole genome shotgun (WGS) entry which is preliminary data.</text>
</comment>
<accession>A0ACC6SGJ4</accession>
<gene>
    <name evidence="1" type="ORF">WMO40_20680</name>
</gene>
<dbReference type="EMBL" id="JBBMEW010000027">
    <property type="protein sequence ID" value="MEQ2529094.1"/>
    <property type="molecule type" value="Genomic_DNA"/>
</dbReference>
<protein>
    <submittedName>
        <fullName evidence="1">SAF domain-containing protein</fullName>
    </submittedName>
</protein>
<reference evidence="1" key="1">
    <citation type="submission" date="2024-03" db="EMBL/GenBank/DDBJ databases">
        <title>Human intestinal bacterial collection.</title>
        <authorList>
            <person name="Pauvert C."/>
            <person name="Hitch T.C.A."/>
            <person name="Clavel T."/>
        </authorList>
    </citation>
    <scope>NUCLEOTIDE SEQUENCE</scope>
    <source>
        <strain evidence="1">CLA-AA-H227</strain>
    </source>
</reference>
<sequence>MKKAQKILLPLLFLGIGLGSLGAYEFYFSDKINTVDVVVAKENIDFKEALTKENIEIATIRKDTLVEGAITPIDMDIILEKNAAIKINKGAQIYTDLIDEYDLIPNEKEGEFIAPIPEEWLFAVPGSLRKTFIADFYAIPDKEQSVIRSLIEDSQEIAIDKDTKTSNNEATKEPVKSNEAVDSKVVSENKPILSNVRVASVKDDSNTEVKATEENVDAATGSVTNLEIIANEDNLNTLREYTEKGYKLYVVYKYER</sequence>
<name>A0ACC6SGJ4_9BACI</name>
<keyword evidence="2" id="KW-1185">Reference proteome</keyword>
<dbReference type="Proteomes" id="UP001439875">
    <property type="component" value="Unassembled WGS sequence"/>
</dbReference>
<evidence type="ECO:0000313" key="2">
    <source>
        <dbReference type="Proteomes" id="UP001439875"/>
    </source>
</evidence>
<proteinExistence type="predicted"/>
<organism evidence="1 2">
    <name type="scientific">Robertmurraya yapensis</name>
    <name type="common">ex Hitch et al 2024</name>
    <dbReference type="NCBI Taxonomy" id="3133160"/>
    <lineage>
        <taxon>Bacteria</taxon>
        <taxon>Bacillati</taxon>
        <taxon>Bacillota</taxon>
        <taxon>Bacilli</taxon>
        <taxon>Bacillales</taxon>
        <taxon>Bacillaceae</taxon>
        <taxon>Robertmurraya</taxon>
    </lineage>
</organism>
<evidence type="ECO:0000313" key="1">
    <source>
        <dbReference type="EMBL" id="MEQ2529094.1"/>
    </source>
</evidence>